<evidence type="ECO:0000256" key="1">
    <source>
        <dbReference type="PROSITE-ProRule" id="PRU00076"/>
    </source>
</evidence>
<feature type="disulfide bond" evidence="1">
    <location>
        <begin position="105"/>
        <end position="114"/>
    </location>
</feature>
<dbReference type="Gene3D" id="2.170.300.10">
    <property type="entry name" value="Tie2 ligand-binding domain superfamily"/>
    <property type="match status" value="2"/>
</dbReference>
<feature type="non-terminal residue" evidence="3">
    <location>
        <position position="1"/>
    </location>
</feature>
<dbReference type="PANTHER" id="PTHR24052">
    <property type="entry name" value="DELTA-RELATED"/>
    <property type="match status" value="1"/>
</dbReference>
<evidence type="ECO:0000259" key="2">
    <source>
        <dbReference type="PROSITE" id="PS50026"/>
    </source>
</evidence>
<gene>
    <name evidence="3" type="ORF">Celaphus_00006598</name>
</gene>
<dbReference type="PROSITE" id="PS50026">
    <property type="entry name" value="EGF_3"/>
    <property type="match status" value="1"/>
</dbReference>
<reference evidence="3 4" key="1">
    <citation type="journal article" date="2018" name="Mol. Genet. Genomics">
        <title>The red deer Cervus elaphus genome CerEla1.0: sequencing, annotating, genes, and chromosomes.</title>
        <authorList>
            <person name="Bana N.A."/>
            <person name="Nyiri A."/>
            <person name="Nagy J."/>
            <person name="Frank K."/>
            <person name="Nagy T."/>
            <person name="Steger V."/>
            <person name="Schiller M."/>
            <person name="Lakatos P."/>
            <person name="Sugar L."/>
            <person name="Horn P."/>
            <person name="Barta E."/>
            <person name="Orosz L."/>
        </authorList>
    </citation>
    <scope>NUCLEOTIDE SEQUENCE [LARGE SCALE GENOMIC DNA]</scope>
    <source>
        <strain evidence="3">Hungarian</strain>
    </source>
</reference>
<dbReference type="AlphaFoldDB" id="A0A212CUR9"/>
<sequence length="164" mass="16730">TYGSNCSSVCSCNNGGTCSPVDGSCTCKEATLWFRADSEGGMCALTQLPEKEWFGCSVLYGAGGRWQGLDCALPCPSGTWGLNCNESCACANGAACSPADGSCSCTPGWLGDTCELPCPVSVGRARDGTFGLNCSERCDCSHADGCDPITGHCCCLAGWTGANV</sequence>
<dbReference type="OrthoDB" id="409374at2759"/>
<name>A0A212CUR9_CEREH</name>
<dbReference type="GO" id="GO:0016020">
    <property type="term" value="C:membrane"/>
    <property type="evidence" value="ECO:0007669"/>
    <property type="project" value="TreeGrafter"/>
</dbReference>
<dbReference type="PRINTS" id="PR00011">
    <property type="entry name" value="EGFLAMININ"/>
</dbReference>
<feature type="domain" description="EGF-like" evidence="2">
    <location>
        <begin position="85"/>
        <end position="115"/>
    </location>
</feature>
<proteinExistence type="predicted"/>
<protein>
    <recommendedName>
        <fullName evidence="2">EGF-like domain-containing protein</fullName>
    </recommendedName>
</protein>
<feature type="non-terminal residue" evidence="3">
    <location>
        <position position="164"/>
    </location>
</feature>
<comment type="caution">
    <text evidence="3">The sequence shown here is derived from an EMBL/GenBank/DDBJ whole genome shotgun (WGS) entry which is preliminary data.</text>
</comment>
<organism evidence="3 4">
    <name type="scientific">Cervus elaphus hippelaphus</name>
    <name type="common">European red deer</name>
    <dbReference type="NCBI Taxonomy" id="46360"/>
    <lineage>
        <taxon>Eukaryota</taxon>
        <taxon>Metazoa</taxon>
        <taxon>Chordata</taxon>
        <taxon>Craniata</taxon>
        <taxon>Vertebrata</taxon>
        <taxon>Euteleostomi</taxon>
        <taxon>Mammalia</taxon>
        <taxon>Eutheria</taxon>
        <taxon>Laurasiatheria</taxon>
        <taxon>Artiodactyla</taxon>
        <taxon>Ruminantia</taxon>
        <taxon>Pecora</taxon>
        <taxon>Cervidae</taxon>
        <taxon>Cervinae</taxon>
        <taxon>Cervus</taxon>
    </lineage>
</organism>
<dbReference type="Proteomes" id="UP000242450">
    <property type="component" value="Chromosome 12"/>
</dbReference>
<keyword evidence="1" id="KW-0245">EGF-like domain</keyword>
<dbReference type="InterPro" id="IPR052485">
    <property type="entry name" value="MEGF_diff_regulators"/>
</dbReference>
<keyword evidence="4" id="KW-1185">Reference proteome</keyword>
<dbReference type="PROSITE" id="PS00022">
    <property type="entry name" value="EGF_1"/>
    <property type="match status" value="1"/>
</dbReference>
<dbReference type="InterPro" id="IPR000742">
    <property type="entry name" value="EGF"/>
</dbReference>
<keyword evidence="1" id="KW-1015">Disulfide bond</keyword>
<comment type="caution">
    <text evidence="1">Lacks conserved residue(s) required for the propagation of feature annotation.</text>
</comment>
<accession>A0A212CUR9</accession>
<dbReference type="PANTHER" id="PTHR24052:SF13">
    <property type="entry name" value="MULTIPLE EGF LIKE DOMAINS 11"/>
    <property type="match status" value="1"/>
</dbReference>
<evidence type="ECO:0000313" key="4">
    <source>
        <dbReference type="Proteomes" id="UP000242450"/>
    </source>
</evidence>
<evidence type="ECO:0000313" key="3">
    <source>
        <dbReference type="EMBL" id="OWK09715.1"/>
    </source>
</evidence>
<dbReference type="EMBL" id="MKHE01000012">
    <property type="protein sequence ID" value="OWK09715.1"/>
    <property type="molecule type" value="Genomic_DNA"/>
</dbReference>